<proteinExistence type="predicted"/>
<evidence type="ECO:0000313" key="3">
    <source>
        <dbReference type="Proteomes" id="UP000768567"/>
    </source>
</evidence>
<comment type="caution">
    <text evidence="2">The sequence shown here is derived from an EMBL/GenBank/DDBJ whole genome shotgun (WGS) entry which is preliminary data.</text>
</comment>
<dbReference type="Proteomes" id="UP000768567">
    <property type="component" value="Unassembled WGS sequence"/>
</dbReference>
<evidence type="ECO:0008006" key="4">
    <source>
        <dbReference type="Google" id="ProtNLM"/>
    </source>
</evidence>
<gene>
    <name evidence="2" type="ORF">INF35_03975</name>
</gene>
<dbReference type="EMBL" id="JADCKC010000001">
    <property type="protein sequence ID" value="MBE5036941.1"/>
    <property type="molecule type" value="Genomic_DNA"/>
</dbReference>
<feature type="transmembrane region" description="Helical" evidence="1">
    <location>
        <begin position="20"/>
        <end position="53"/>
    </location>
</feature>
<evidence type="ECO:0000313" key="2">
    <source>
        <dbReference type="EMBL" id="MBE5036941.1"/>
    </source>
</evidence>
<evidence type="ECO:0000256" key="1">
    <source>
        <dbReference type="SAM" id="Phobius"/>
    </source>
</evidence>
<protein>
    <recommendedName>
        <fullName evidence="4">Zn-finger containing protein</fullName>
    </recommendedName>
</protein>
<dbReference type="Gene3D" id="2.20.28.160">
    <property type="match status" value="1"/>
</dbReference>
<keyword evidence="1" id="KW-0812">Transmembrane</keyword>
<reference evidence="2 3" key="1">
    <citation type="submission" date="2020-10" db="EMBL/GenBank/DDBJ databases">
        <title>ChiBAC.</title>
        <authorList>
            <person name="Zenner C."/>
            <person name="Hitch T.C.A."/>
            <person name="Clavel T."/>
        </authorList>
    </citation>
    <scope>NUCLEOTIDE SEQUENCE [LARGE SCALE GENOMIC DNA]</scope>
    <source>
        <strain evidence="2 3">DSM 109015</strain>
    </source>
</reference>
<keyword evidence="1" id="KW-0472">Membrane</keyword>
<sequence>MKAWFQRFMSGRYGSDQFSMFLSIMALVLLILGMFVSGILYYVGLAVLIYSYYRMFSRNIQKRYAENQWYLARSSAVRGWFGRLRTRFAQRGTYRYFKCPHCKQSIRIPKGRGRVSITCPKCGTQFIRKS</sequence>
<organism evidence="2 3">
    <name type="scientific">Gemmiger gallinarum</name>
    <dbReference type="NCBI Taxonomy" id="2779354"/>
    <lineage>
        <taxon>Bacteria</taxon>
        <taxon>Bacillati</taxon>
        <taxon>Bacillota</taxon>
        <taxon>Clostridia</taxon>
        <taxon>Eubacteriales</taxon>
        <taxon>Gemmiger</taxon>
    </lineage>
</organism>
<accession>A0ABR9R1A9</accession>
<dbReference type="CDD" id="cd20335">
    <property type="entry name" value="BRcat_RBR"/>
    <property type="match status" value="1"/>
</dbReference>
<dbReference type="RefSeq" id="WP_193500211.1">
    <property type="nucleotide sequence ID" value="NZ_JADCKC010000001.1"/>
</dbReference>
<name>A0ABR9R1A9_9FIRM</name>
<keyword evidence="3" id="KW-1185">Reference proteome</keyword>
<keyword evidence="1" id="KW-1133">Transmembrane helix</keyword>